<gene>
    <name evidence="8" type="ORF">GM51_19035</name>
</gene>
<name>A0A094PRK0_9ZZZZ</name>
<keyword evidence="3 6" id="KW-0812">Transmembrane</keyword>
<feature type="transmembrane region" description="Helical" evidence="6">
    <location>
        <begin position="99"/>
        <end position="119"/>
    </location>
</feature>
<dbReference type="EMBL" id="JNSL01000175">
    <property type="protein sequence ID" value="KGA13722.1"/>
    <property type="molecule type" value="Genomic_DNA"/>
</dbReference>
<protein>
    <recommendedName>
        <fullName evidence="7">DUF3817 domain-containing protein</fullName>
    </recommendedName>
</protein>
<comment type="caution">
    <text evidence="8">The sequence shown here is derived from an EMBL/GenBank/DDBJ whole genome shotgun (WGS) entry which is preliminary data.</text>
</comment>
<keyword evidence="5 6" id="KW-0472">Membrane</keyword>
<sequence length="146" mass="16554">MPLVPRPADIPKIPRALRFYQVCSIITGTFLLLLVVEMVLRYGFGYYAELGGPYGFVWLVPHQEVTAVNLSLVVVTVHGWLYVVYLIACYLLWTYMRWTFGRLFVLALGGIIPLLSFFLEAINTRRVREFLAETPAAQVTPVKVSA</sequence>
<feature type="domain" description="DUF3817" evidence="7">
    <location>
        <begin position="17"/>
        <end position="123"/>
    </location>
</feature>
<evidence type="ECO:0000256" key="6">
    <source>
        <dbReference type="SAM" id="Phobius"/>
    </source>
</evidence>
<evidence type="ECO:0000313" key="8">
    <source>
        <dbReference type="EMBL" id="KGA13722.1"/>
    </source>
</evidence>
<feature type="transmembrane region" description="Helical" evidence="6">
    <location>
        <begin position="16"/>
        <end position="36"/>
    </location>
</feature>
<dbReference type="NCBIfam" id="TIGR03954">
    <property type="entry name" value="integ_memb_HG"/>
    <property type="match status" value="1"/>
</dbReference>
<reference evidence="8" key="1">
    <citation type="submission" date="2014-06" db="EMBL/GenBank/DDBJ databases">
        <title>Key roles for freshwater Actinobacteria revealed by deep metagenomic sequencing.</title>
        <authorList>
            <person name="Ghai R."/>
            <person name="Mizuno C.M."/>
            <person name="Picazo A."/>
            <person name="Camacho A."/>
            <person name="Rodriguez-Valera F."/>
        </authorList>
    </citation>
    <scope>NUCLEOTIDE SEQUENCE</scope>
</reference>
<keyword evidence="2" id="KW-1003">Cell membrane</keyword>
<dbReference type="InterPro" id="IPR023845">
    <property type="entry name" value="DUF3817_TM"/>
</dbReference>
<evidence type="ECO:0000256" key="2">
    <source>
        <dbReference type="ARBA" id="ARBA00022475"/>
    </source>
</evidence>
<accession>A0A094PRK0</accession>
<evidence type="ECO:0000259" key="7">
    <source>
        <dbReference type="Pfam" id="PF12823"/>
    </source>
</evidence>
<dbReference type="PANTHER" id="PTHR40077">
    <property type="entry name" value="MEMBRANE PROTEIN-RELATED"/>
    <property type="match status" value="1"/>
</dbReference>
<evidence type="ECO:0000256" key="4">
    <source>
        <dbReference type="ARBA" id="ARBA00022989"/>
    </source>
</evidence>
<dbReference type="GO" id="GO:0005886">
    <property type="term" value="C:plasma membrane"/>
    <property type="evidence" value="ECO:0007669"/>
    <property type="project" value="UniProtKB-SubCell"/>
</dbReference>
<evidence type="ECO:0000256" key="1">
    <source>
        <dbReference type="ARBA" id="ARBA00004651"/>
    </source>
</evidence>
<comment type="subcellular location">
    <subcellularLocation>
        <location evidence="1">Cell membrane</location>
        <topology evidence="1">Multi-pass membrane protein</topology>
    </subcellularLocation>
</comment>
<feature type="transmembrane region" description="Helical" evidence="6">
    <location>
        <begin position="72"/>
        <end position="93"/>
    </location>
</feature>
<keyword evidence="4 6" id="KW-1133">Transmembrane helix</keyword>
<dbReference type="PANTHER" id="PTHR40077:SF2">
    <property type="entry name" value="MEMBRANE PROTEIN"/>
    <property type="match status" value="1"/>
</dbReference>
<dbReference type="AlphaFoldDB" id="A0A094PRK0"/>
<organism evidence="8">
    <name type="scientific">freshwater metagenome</name>
    <dbReference type="NCBI Taxonomy" id="449393"/>
    <lineage>
        <taxon>unclassified sequences</taxon>
        <taxon>metagenomes</taxon>
        <taxon>ecological metagenomes</taxon>
    </lineage>
</organism>
<evidence type="ECO:0000256" key="3">
    <source>
        <dbReference type="ARBA" id="ARBA00022692"/>
    </source>
</evidence>
<evidence type="ECO:0000256" key="5">
    <source>
        <dbReference type="ARBA" id="ARBA00023136"/>
    </source>
</evidence>
<dbReference type="Pfam" id="PF12823">
    <property type="entry name" value="DUF3817"/>
    <property type="match status" value="1"/>
</dbReference>
<proteinExistence type="predicted"/>